<comment type="caution">
    <text evidence="2">The sequence shown here is derived from an EMBL/GenBank/DDBJ whole genome shotgun (WGS) entry which is preliminary data.</text>
</comment>
<dbReference type="PRINTS" id="PR00625">
    <property type="entry name" value="JDOMAIN"/>
</dbReference>
<protein>
    <recommendedName>
        <fullName evidence="1">J domain-containing protein</fullName>
    </recommendedName>
</protein>
<evidence type="ECO:0000313" key="2">
    <source>
        <dbReference type="EMBL" id="GMI41474.1"/>
    </source>
</evidence>
<evidence type="ECO:0000313" key="3">
    <source>
        <dbReference type="Proteomes" id="UP001165060"/>
    </source>
</evidence>
<proteinExistence type="predicted"/>
<organism evidence="2 3">
    <name type="scientific">Tetraparma gracilis</name>
    <dbReference type="NCBI Taxonomy" id="2962635"/>
    <lineage>
        <taxon>Eukaryota</taxon>
        <taxon>Sar</taxon>
        <taxon>Stramenopiles</taxon>
        <taxon>Ochrophyta</taxon>
        <taxon>Bolidophyceae</taxon>
        <taxon>Parmales</taxon>
        <taxon>Triparmaceae</taxon>
        <taxon>Tetraparma</taxon>
    </lineage>
</organism>
<dbReference type="EMBL" id="BRYB01002221">
    <property type="protein sequence ID" value="GMI41474.1"/>
    <property type="molecule type" value="Genomic_DNA"/>
</dbReference>
<sequence>MDVPTAYSVLSLPPSAPLSDVKRAYRRLALKLHPDKRGSSVRVGGDLVAAIAEEKRREEAWQRLQEAHAALTRTGGDLLVDPVCSSAPPAAAEKAVSFKLQVPGGRVTTPRSLLQRGGRVYAGTDDQLLEFRLDAGGGAECGAPLQFGGVVADAARPVLALAGGGGRLSHGPGLRGTVRGNAKALDALPGLLLYAAAEAGEGLRVGLLELGGEPGGEPGGELGGGGSHAFFDAAGMFSEIDGVALADGGAACLLAGAGRDGRGLLAKVRFADLALSPNEPGSGSDSDSDSDCGFCDFDAAPGEPLQKYLCPAKPPRALEFPEPCYALKIKRDGLCGDEPRVALVEGGRTHLLRAGDLGEEHVWEVDEEREVLMDCAFLAEHALAAAGRSAAIHVYSWTALTCLVTLYATEEAACCLSSPTVTCLAAVEDGGRFWVLAGGYQGLRLWPLPFLERQKIEEEGEGGR</sequence>
<dbReference type="PANTHER" id="PTHR24074">
    <property type="entry name" value="CO-CHAPERONE PROTEIN DJLA"/>
    <property type="match status" value="1"/>
</dbReference>
<gene>
    <name evidence="2" type="ORF">TeGR_g1812</name>
</gene>
<dbReference type="InterPro" id="IPR050817">
    <property type="entry name" value="DjlA_DnaK_co-chaperone"/>
</dbReference>
<dbReference type="Proteomes" id="UP001165060">
    <property type="component" value="Unassembled WGS sequence"/>
</dbReference>
<dbReference type="InterPro" id="IPR036869">
    <property type="entry name" value="J_dom_sf"/>
</dbReference>
<dbReference type="InterPro" id="IPR001623">
    <property type="entry name" value="DnaJ_domain"/>
</dbReference>
<accession>A0ABQ6N5V6</accession>
<dbReference type="Gene3D" id="1.10.287.110">
    <property type="entry name" value="DnaJ domain"/>
    <property type="match status" value="1"/>
</dbReference>
<reference evidence="2 3" key="1">
    <citation type="journal article" date="2023" name="Commun. Biol.">
        <title>Genome analysis of Parmales, the sister group of diatoms, reveals the evolutionary specialization of diatoms from phago-mixotrophs to photoautotrophs.</title>
        <authorList>
            <person name="Ban H."/>
            <person name="Sato S."/>
            <person name="Yoshikawa S."/>
            <person name="Yamada K."/>
            <person name="Nakamura Y."/>
            <person name="Ichinomiya M."/>
            <person name="Sato N."/>
            <person name="Blanc-Mathieu R."/>
            <person name="Endo H."/>
            <person name="Kuwata A."/>
            <person name="Ogata H."/>
        </authorList>
    </citation>
    <scope>NUCLEOTIDE SEQUENCE [LARGE SCALE GENOMIC DNA]</scope>
</reference>
<dbReference type="SUPFAM" id="SSF46565">
    <property type="entry name" value="Chaperone J-domain"/>
    <property type="match status" value="1"/>
</dbReference>
<dbReference type="CDD" id="cd06257">
    <property type="entry name" value="DnaJ"/>
    <property type="match status" value="1"/>
</dbReference>
<evidence type="ECO:0000259" key="1">
    <source>
        <dbReference type="PROSITE" id="PS50076"/>
    </source>
</evidence>
<dbReference type="Pfam" id="PF00226">
    <property type="entry name" value="DnaJ"/>
    <property type="match status" value="1"/>
</dbReference>
<dbReference type="PROSITE" id="PS50076">
    <property type="entry name" value="DNAJ_2"/>
    <property type="match status" value="1"/>
</dbReference>
<dbReference type="SMART" id="SM00271">
    <property type="entry name" value="DnaJ"/>
    <property type="match status" value="1"/>
</dbReference>
<name>A0ABQ6N5V6_9STRA</name>
<keyword evidence="3" id="KW-1185">Reference proteome</keyword>
<feature type="domain" description="J" evidence="1">
    <location>
        <begin position="5"/>
        <end position="80"/>
    </location>
</feature>